<dbReference type="AlphaFoldDB" id="A0AAN7BZK3"/>
<comment type="similarity">
    <text evidence="2 6">Belongs to the WD repeat IPI3/WDR18 family.</text>
</comment>
<dbReference type="InterPro" id="IPR036322">
    <property type="entry name" value="WD40_repeat_dom_sf"/>
</dbReference>
<dbReference type="PROSITE" id="PS50082">
    <property type="entry name" value="WD_REPEATS_2"/>
    <property type="match status" value="2"/>
</dbReference>
<dbReference type="InterPro" id="IPR015943">
    <property type="entry name" value="WD40/YVTN_repeat-like_dom_sf"/>
</dbReference>
<keyword evidence="6" id="KW-0698">rRNA processing</keyword>
<comment type="function">
    <text evidence="1 6">Component of the RIX1 complex required for processing of ITS2 sequences from 35S pre-rRNA.</text>
</comment>
<keyword evidence="4" id="KW-0677">Repeat</keyword>
<reference evidence="8" key="1">
    <citation type="journal article" date="2023" name="Mol. Phylogenet. Evol.">
        <title>Genome-scale phylogeny and comparative genomics of the fungal order Sordariales.</title>
        <authorList>
            <person name="Hensen N."/>
            <person name="Bonometti L."/>
            <person name="Westerberg I."/>
            <person name="Brannstrom I.O."/>
            <person name="Guillou S."/>
            <person name="Cros-Aarteil S."/>
            <person name="Calhoun S."/>
            <person name="Haridas S."/>
            <person name="Kuo A."/>
            <person name="Mondo S."/>
            <person name="Pangilinan J."/>
            <person name="Riley R."/>
            <person name="LaButti K."/>
            <person name="Andreopoulos B."/>
            <person name="Lipzen A."/>
            <person name="Chen C."/>
            <person name="Yan M."/>
            <person name="Daum C."/>
            <person name="Ng V."/>
            <person name="Clum A."/>
            <person name="Steindorff A."/>
            <person name="Ohm R.A."/>
            <person name="Martin F."/>
            <person name="Silar P."/>
            <person name="Natvig D.O."/>
            <person name="Lalanne C."/>
            <person name="Gautier V."/>
            <person name="Ament-Velasquez S.L."/>
            <person name="Kruys A."/>
            <person name="Hutchinson M.I."/>
            <person name="Powell A.J."/>
            <person name="Barry K."/>
            <person name="Miller A.N."/>
            <person name="Grigoriev I.V."/>
            <person name="Debuchy R."/>
            <person name="Gladieux P."/>
            <person name="Hiltunen Thoren M."/>
            <person name="Johannesson H."/>
        </authorList>
    </citation>
    <scope>NUCLEOTIDE SEQUENCE</scope>
    <source>
        <strain evidence="8">CBS 990.96</strain>
    </source>
</reference>
<dbReference type="Pfam" id="PF23410">
    <property type="entry name" value="Beta-prop_VPS8"/>
    <property type="match status" value="1"/>
</dbReference>
<comment type="subunit">
    <text evidence="6">Component of the RIX1 complex, composed of IPI1, RIX1/IPI2 and IPI3 in a 1:2:2 stoichiometry. The complex interacts (via RIX1) with MDN1 (via its hexameric AAA ATPase ring) and the pre-60S ribosome particles.</text>
</comment>
<feature type="repeat" description="WD" evidence="5">
    <location>
        <begin position="122"/>
        <end position="154"/>
    </location>
</feature>
<dbReference type="PANTHER" id="PTHR18763">
    <property type="entry name" value="WD-REPEAT PROTEIN 18"/>
    <property type="match status" value="1"/>
</dbReference>
<gene>
    <name evidence="8" type="ORF">QBC38DRAFT_379883</name>
</gene>
<evidence type="ECO:0000256" key="5">
    <source>
        <dbReference type="PROSITE-ProRule" id="PRU00221"/>
    </source>
</evidence>
<dbReference type="Pfam" id="PF00400">
    <property type="entry name" value="WD40"/>
    <property type="match status" value="2"/>
</dbReference>
<proteinExistence type="inferred from homology"/>
<evidence type="ECO:0000256" key="4">
    <source>
        <dbReference type="ARBA" id="ARBA00022737"/>
    </source>
</evidence>
<comment type="caution">
    <text evidence="8">The sequence shown here is derived from an EMBL/GenBank/DDBJ whole genome shotgun (WGS) entry which is preliminary data.</text>
</comment>
<feature type="region of interest" description="Disordered" evidence="7">
    <location>
        <begin position="396"/>
        <end position="421"/>
    </location>
</feature>
<protein>
    <recommendedName>
        <fullName evidence="6">Pre-rRNA-processing protein IPI3</fullName>
    </recommendedName>
</protein>
<dbReference type="GO" id="GO:0005656">
    <property type="term" value="C:nuclear pre-replicative complex"/>
    <property type="evidence" value="ECO:0007669"/>
    <property type="project" value="TreeGrafter"/>
</dbReference>
<name>A0AAN7BZK3_9PEZI</name>
<dbReference type="GO" id="GO:0120330">
    <property type="term" value="C:rixosome complex"/>
    <property type="evidence" value="ECO:0007669"/>
    <property type="project" value="UniProtKB-UniRule"/>
</dbReference>
<evidence type="ECO:0000256" key="3">
    <source>
        <dbReference type="ARBA" id="ARBA00022574"/>
    </source>
</evidence>
<keyword evidence="9" id="KW-1185">Reference proteome</keyword>
<sequence length="421" mass="45586">MLSEEFVSTICGPPLSSNTAIAKDVSIYCHTLSPTFTVKSSFKKSSVPVNCLAVSETHIFAAQHAKAYVHVYSRLRGNQEAFVAFPERIQCLTLAGDVLVMGTTEGRLMLWETCTGRLVSTPARHVQPVSCVIATPTHILTGSDDSDIHVWSLSQLLEFETAAEAEPERSLSNHRAAITALAANESVSSSTNFAVSASKDKSCIIWNYQTGDALRTLIFPTFPLCLSLDPASRAVCVSCEDGSIYLEEFFGDKPLLGPDSEQASTVVQVSTPLGATQAETGSASCLSMSYDGTTLLTGHAKGQILRWDITENKTPVELANLNAAVTNVRFVSPFPTGKSAKAVFVVKPAQAKRKYVFDAQIDPLAAAQKARFDAMLMAIGFTRKELDDAVAAFEKSEAEKEAEEERKNRELADIAKKMSRE</sequence>
<evidence type="ECO:0000256" key="2">
    <source>
        <dbReference type="ARBA" id="ARBA00010143"/>
    </source>
</evidence>
<comment type="subcellular location">
    <subcellularLocation>
        <location evidence="6">Nucleus</location>
    </subcellularLocation>
</comment>
<reference evidence="8" key="2">
    <citation type="submission" date="2023-05" db="EMBL/GenBank/DDBJ databases">
        <authorList>
            <consortium name="Lawrence Berkeley National Laboratory"/>
            <person name="Steindorff A."/>
            <person name="Hensen N."/>
            <person name="Bonometti L."/>
            <person name="Westerberg I."/>
            <person name="Brannstrom I.O."/>
            <person name="Guillou S."/>
            <person name="Cros-Aarteil S."/>
            <person name="Calhoun S."/>
            <person name="Haridas S."/>
            <person name="Kuo A."/>
            <person name="Mondo S."/>
            <person name="Pangilinan J."/>
            <person name="Riley R."/>
            <person name="Labutti K."/>
            <person name="Andreopoulos B."/>
            <person name="Lipzen A."/>
            <person name="Chen C."/>
            <person name="Yanf M."/>
            <person name="Daum C."/>
            <person name="Ng V."/>
            <person name="Clum A."/>
            <person name="Ohm R."/>
            <person name="Martin F."/>
            <person name="Silar P."/>
            <person name="Natvig D."/>
            <person name="Lalanne C."/>
            <person name="Gautier V."/>
            <person name="Ament-Velasquez S.L."/>
            <person name="Kruys A."/>
            <person name="Hutchinson M.I."/>
            <person name="Powell A.J."/>
            <person name="Barry K."/>
            <person name="Miller A.N."/>
            <person name="Grigoriev I.V."/>
            <person name="Debuchy R."/>
            <person name="Gladieux P."/>
            <person name="Thoren M.H."/>
            <person name="Johannesson H."/>
        </authorList>
    </citation>
    <scope>NUCLEOTIDE SEQUENCE</scope>
    <source>
        <strain evidence="8">CBS 990.96</strain>
    </source>
</reference>
<feature type="repeat" description="WD" evidence="5">
    <location>
        <begin position="171"/>
        <end position="216"/>
    </location>
</feature>
<keyword evidence="6" id="KW-0539">Nucleus</keyword>
<dbReference type="InterPro" id="IPR001680">
    <property type="entry name" value="WD40_rpt"/>
</dbReference>
<keyword evidence="3 5" id="KW-0853">WD repeat</keyword>
<dbReference type="SMART" id="SM00320">
    <property type="entry name" value="WD40"/>
    <property type="match status" value="5"/>
</dbReference>
<evidence type="ECO:0000313" key="9">
    <source>
        <dbReference type="Proteomes" id="UP001301958"/>
    </source>
</evidence>
<dbReference type="EMBL" id="MU865288">
    <property type="protein sequence ID" value="KAK4232377.1"/>
    <property type="molecule type" value="Genomic_DNA"/>
</dbReference>
<dbReference type="Gene3D" id="2.130.10.10">
    <property type="entry name" value="YVTN repeat-like/Quinoprotein amine dehydrogenase"/>
    <property type="match status" value="2"/>
</dbReference>
<dbReference type="GO" id="GO:0006364">
    <property type="term" value="P:rRNA processing"/>
    <property type="evidence" value="ECO:0007669"/>
    <property type="project" value="UniProtKB-UniRule"/>
</dbReference>
<evidence type="ECO:0000256" key="1">
    <source>
        <dbReference type="ARBA" id="ARBA00002355"/>
    </source>
</evidence>
<dbReference type="FunFam" id="2.130.10.10:FF:000929">
    <property type="entry name" value="Ribosomal assembly complex component Ipi3"/>
    <property type="match status" value="1"/>
</dbReference>
<dbReference type="SUPFAM" id="SSF50978">
    <property type="entry name" value="WD40 repeat-like"/>
    <property type="match status" value="1"/>
</dbReference>
<dbReference type="PANTHER" id="PTHR18763:SF0">
    <property type="entry name" value="WD REPEAT-CONTAINING PROTEIN 18"/>
    <property type="match status" value="1"/>
</dbReference>
<evidence type="ECO:0000313" key="8">
    <source>
        <dbReference type="EMBL" id="KAK4232377.1"/>
    </source>
</evidence>
<dbReference type="InterPro" id="IPR045227">
    <property type="entry name" value="WDR18/Ipi3/RID3"/>
</dbReference>
<dbReference type="Proteomes" id="UP001301958">
    <property type="component" value="Unassembled WGS sequence"/>
</dbReference>
<accession>A0AAN7BZK3</accession>
<dbReference type="GO" id="GO:0006261">
    <property type="term" value="P:DNA-templated DNA replication"/>
    <property type="evidence" value="ECO:0007669"/>
    <property type="project" value="TreeGrafter"/>
</dbReference>
<evidence type="ECO:0000256" key="6">
    <source>
        <dbReference type="RuleBase" id="RU369067"/>
    </source>
</evidence>
<organism evidence="8 9">
    <name type="scientific">Podospora fimiseda</name>
    <dbReference type="NCBI Taxonomy" id="252190"/>
    <lineage>
        <taxon>Eukaryota</taxon>
        <taxon>Fungi</taxon>
        <taxon>Dikarya</taxon>
        <taxon>Ascomycota</taxon>
        <taxon>Pezizomycotina</taxon>
        <taxon>Sordariomycetes</taxon>
        <taxon>Sordariomycetidae</taxon>
        <taxon>Sordariales</taxon>
        <taxon>Podosporaceae</taxon>
        <taxon>Podospora</taxon>
    </lineage>
</organism>
<evidence type="ECO:0000256" key="7">
    <source>
        <dbReference type="SAM" id="MobiDB-lite"/>
    </source>
</evidence>